<keyword evidence="2" id="KW-1185">Reference proteome</keyword>
<name>A0A2K9DZ04_9FIRM</name>
<gene>
    <name evidence="1" type="ORF">HVS_03885</name>
</gene>
<accession>A0A2K9DZ04</accession>
<dbReference type="RefSeq" id="WP_207654799.1">
    <property type="nucleotide sequence ID" value="NZ_CP025197.1"/>
</dbReference>
<reference evidence="1 2" key="1">
    <citation type="submission" date="2017-12" db="EMBL/GenBank/DDBJ databases">
        <title>Complete genome sequence of Herbivorax saccincola GGR1, a novel Cellulosome-producing hydrolytic bacterium in a thermophilic biogas plant, established by Illumina and Nanopore MinION sequencing.</title>
        <authorList>
            <person name="Pechtl A."/>
            <person name="Ruckert C."/>
            <person name="Koeck D.E."/>
            <person name="Maus I."/>
            <person name="Winkler A."/>
            <person name="Kalinowski J."/>
            <person name="Puhler A."/>
            <person name="Schwarz W.W."/>
            <person name="Zverlov V.V."/>
            <person name="Schluter A."/>
            <person name="Liebl W."/>
        </authorList>
    </citation>
    <scope>NUCLEOTIDE SEQUENCE [LARGE SCALE GENOMIC DNA]</scope>
    <source>
        <strain evidence="2">SR1</strain>
    </source>
</reference>
<proteinExistence type="predicted"/>
<dbReference type="AlphaFoldDB" id="A0A2K9DZ04"/>
<organism evidence="1 2">
    <name type="scientific">Acetivibrio saccincola</name>
    <dbReference type="NCBI Taxonomy" id="1677857"/>
    <lineage>
        <taxon>Bacteria</taxon>
        <taxon>Bacillati</taxon>
        <taxon>Bacillota</taxon>
        <taxon>Clostridia</taxon>
        <taxon>Eubacteriales</taxon>
        <taxon>Oscillospiraceae</taxon>
        <taxon>Acetivibrio</taxon>
    </lineage>
</organism>
<sequence length="69" mass="7646">MKQGDYHSFPESVDAFGADGKVTQITGGDNVVRTKVEIPGSYQGKEGIFEYIIEPDGVTCNHRLFRPNK</sequence>
<evidence type="ECO:0000313" key="2">
    <source>
        <dbReference type="Proteomes" id="UP000233534"/>
    </source>
</evidence>
<evidence type="ECO:0000313" key="1">
    <source>
        <dbReference type="EMBL" id="AUG56722.1"/>
    </source>
</evidence>
<dbReference type="KEGG" id="hsc:HVS_03885"/>
<dbReference type="EMBL" id="CP025197">
    <property type="protein sequence ID" value="AUG56722.1"/>
    <property type="molecule type" value="Genomic_DNA"/>
</dbReference>
<protein>
    <submittedName>
        <fullName evidence="1">Uncharacterized protein</fullName>
    </submittedName>
</protein>
<dbReference type="Proteomes" id="UP000233534">
    <property type="component" value="Chromosome"/>
</dbReference>